<organism evidence="2 3">
    <name type="scientific">Legionella beliardensis</name>
    <dbReference type="NCBI Taxonomy" id="91822"/>
    <lineage>
        <taxon>Bacteria</taxon>
        <taxon>Pseudomonadati</taxon>
        <taxon>Pseudomonadota</taxon>
        <taxon>Gammaproteobacteria</taxon>
        <taxon>Legionellales</taxon>
        <taxon>Legionellaceae</taxon>
        <taxon>Legionella</taxon>
    </lineage>
</organism>
<evidence type="ECO:0000256" key="1">
    <source>
        <dbReference type="SAM" id="Phobius"/>
    </source>
</evidence>
<protein>
    <recommendedName>
        <fullName evidence="4">Transmembrane protein</fullName>
    </recommendedName>
</protein>
<evidence type="ECO:0000313" key="3">
    <source>
        <dbReference type="Proteomes" id="UP000254968"/>
    </source>
</evidence>
<keyword evidence="3" id="KW-1185">Reference proteome</keyword>
<dbReference type="RefSeq" id="WP_160149913.1">
    <property type="nucleotide sequence ID" value="NZ_CAAAHO010000009.1"/>
</dbReference>
<keyword evidence="1" id="KW-0812">Transmembrane</keyword>
<dbReference type="EMBL" id="UGNV01000003">
    <property type="protein sequence ID" value="STX55561.1"/>
    <property type="molecule type" value="Genomic_DNA"/>
</dbReference>
<accession>A0A378JXT4</accession>
<dbReference type="Proteomes" id="UP000254968">
    <property type="component" value="Unassembled WGS sequence"/>
</dbReference>
<feature type="transmembrane region" description="Helical" evidence="1">
    <location>
        <begin position="7"/>
        <end position="27"/>
    </location>
</feature>
<gene>
    <name evidence="2" type="ORF">NCTC13315_02932</name>
</gene>
<name>A0A378JXT4_9GAMM</name>
<evidence type="ECO:0000313" key="2">
    <source>
        <dbReference type="EMBL" id="STX55561.1"/>
    </source>
</evidence>
<dbReference type="AlphaFoldDB" id="A0A378JXT4"/>
<reference evidence="2 3" key="1">
    <citation type="submission" date="2018-06" db="EMBL/GenBank/DDBJ databases">
        <authorList>
            <consortium name="Pathogen Informatics"/>
            <person name="Doyle S."/>
        </authorList>
    </citation>
    <scope>NUCLEOTIDE SEQUENCE [LARGE SCALE GENOMIC DNA]</scope>
    <source>
        <strain evidence="2 3">NCTC13315</strain>
    </source>
</reference>
<proteinExistence type="predicted"/>
<feature type="transmembrane region" description="Helical" evidence="1">
    <location>
        <begin position="33"/>
        <end position="53"/>
    </location>
</feature>
<keyword evidence="1" id="KW-0472">Membrane</keyword>
<sequence>MTKFKAFLLVIVIQTVFFALGFLGFLLDPLIGVWIVGIYFFIVSSFLMYNTLIKAK</sequence>
<evidence type="ECO:0008006" key="4">
    <source>
        <dbReference type="Google" id="ProtNLM"/>
    </source>
</evidence>
<keyword evidence="1" id="KW-1133">Transmembrane helix</keyword>